<name>A0A1H4I6G2_9NOCA</name>
<evidence type="ECO:0000313" key="1">
    <source>
        <dbReference type="EMBL" id="SEB29500.1"/>
    </source>
</evidence>
<sequence>MNKNVLRASLATAAIIPAIILGIGSGTATAKPTLIGDPGAPVDIQLSSDVPAAAPVPESWSCAVLQGLNLGFESGSGLKIGNKVQVNPMIGDWNTVAPVTGFCLGSQGFTSIPGSPQ</sequence>
<keyword evidence="2" id="KW-1185">Reference proteome</keyword>
<dbReference type="RefSeq" id="WP_072949818.1">
    <property type="nucleotide sequence ID" value="NZ_FNSV01000001.1"/>
</dbReference>
<gene>
    <name evidence="1" type="ORF">SAMN04490239_0100</name>
</gene>
<dbReference type="AlphaFoldDB" id="A0A1H4I6G2"/>
<dbReference type="EMBL" id="FNSV01000001">
    <property type="protein sequence ID" value="SEB29500.1"/>
    <property type="molecule type" value="Genomic_DNA"/>
</dbReference>
<dbReference type="Proteomes" id="UP000183561">
    <property type="component" value="Unassembled WGS sequence"/>
</dbReference>
<proteinExistence type="predicted"/>
<organism evidence="1 2">
    <name type="scientific">Rhodococcus koreensis</name>
    <dbReference type="NCBI Taxonomy" id="99653"/>
    <lineage>
        <taxon>Bacteria</taxon>
        <taxon>Bacillati</taxon>
        <taxon>Actinomycetota</taxon>
        <taxon>Actinomycetes</taxon>
        <taxon>Mycobacteriales</taxon>
        <taxon>Nocardiaceae</taxon>
        <taxon>Rhodococcus</taxon>
    </lineage>
</organism>
<protein>
    <submittedName>
        <fullName evidence="1">Uncharacterized protein</fullName>
    </submittedName>
</protein>
<reference evidence="2" key="1">
    <citation type="submission" date="2016-10" db="EMBL/GenBank/DDBJ databases">
        <authorList>
            <person name="Varghese N."/>
            <person name="Submissions S."/>
        </authorList>
    </citation>
    <scope>NUCLEOTIDE SEQUENCE [LARGE SCALE GENOMIC DNA]</scope>
    <source>
        <strain evidence="2">DSM 44498</strain>
    </source>
</reference>
<accession>A0A1H4I6G2</accession>
<evidence type="ECO:0000313" key="2">
    <source>
        <dbReference type="Proteomes" id="UP000183561"/>
    </source>
</evidence>